<feature type="compositionally biased region" description="Polar residues" evidence="1">
    <location>
        <begin position="58"/>
        <end position="70"/>
    </location>
</feature>
<proteinExistence type="predicted"/>
<feature type="region of interest" description="Disordered" evidence="1">
    <location>
        <begin position="1"/>
        <end position="86"/>
    </location>
</feature>
<accession>A0A2K3JTB0</accession>
<dbReference type="AlphaFoldDB" id="A0A2K3JTB0"/>
<evidence type="ECO:0000313" key="2">
    <source>
        <dbReference type="EMBL" id="PNX57274.1"/>
    </source>
</evidence>
<protein>
    <submittedName>
        <fullName evidence="2">Uncharacterized protein</fullName>
    </submittedName>
</protein>
<name>A0A2K3JTB0_TRIPR</name>
<dbReference type="Proteomes" id="UP000236291">
    <property type="component" value="Unassembled WGS sequence"/>
</dbReference>
<feature type="non-terminal residue" evidence="2">
    <location>
        <position position="1"/>
    </location>
</feature>
<gene>
    <name evidence="2" type="ORF">L195_g058610</name>
</gene>
<reference evidence="2 3" key="2">
    <citation type="journal article" date="2017" name="Front. Plant Sci.">
        <title>Gene Classification and Mining of Molecular Markers Useful in Red Clover (Trifolium pratense) Breeding.</title>
        <authorList>
            <person name="Istvanek J."/>
            <person name="Dluhosova J."/>
            <person name="Dluhos P."/>
            <person name="Patkova L."/>
            <person name="Nedelnik J."/>
            <person name="Repkova J."/>
        </authorList>
    </citation>
    <scope>NUCLEOTIDE SEQUENCE [LARGE SCALE GENOMIC DNA]</scope>
    <source>
        <strain evidence="3">cv. Tatra</strain>
        <tissue evidence="2">Young leaves</tissue>
    </source>
</reference>
<reference evidence="2 3" key="1">
    <citation type="journal article" date="2014" name="Am. J. Bot.">
        <title>Genome assembly and annotation for red clover (Trifolium pratense; Fabaceae).</title>
        <authorList>
            <person name="Istvanek J."/>
            <person name="Jaros M."/>
            <person name="Krenek A."/>
            <person name="Repkova J."/>
        </authorList>
    </citation>
    <scope>NUCLEOTIDE SEQUENCE [LARGE SCALE GENOMIC DNA]</scope>
    <source>
        <strain evidence="3">cv. Tatra</strain>
        <tissue evidence="2">Young leaves</tissue>
    </source>
</reference>
<comment type="caution">
    <text evidence="2">The sequence shown here is derived from an EMBL/GenBank/DDBJ whole genome shotgun (WGS) entry which is preliminary data.</text>
</comment>
<sequence>RSAREAHSSSVSAALMAKAPSIEPATKTPSSVTNSQPSQFNNRGYRGKKTNCGGRNSGGPNSAPNAQQNGVLGPGPQLTAFNVNTPSPTDIENAIHTLNLASQIHRGTWTPEPLLT</sequence>
<feature type="compositionally biased region" description="Polar residues" evidence="1">
    <location>
        <begin position="27"/>
        <end position="42"/>
    </location>
</feature>
<evidence type="ECO:0000313" key="3">
    <source>
        <dbReference type="Proteomes" id="UP000236291"/>
    </source>
</evidence>
<evidence type="ECO:0000256" key="1">
    <source>
        <dbReference type="SAM" id="MobiDB-lite"/>
    </source>
</evidence>
<organism evidence="2 3">
    <name type="scientific">Trifolium pratense</name>
    <name type="common">Red clover</name>
    <dbReference type="NCBI Taxonomy" id="57577"/>
    <lineage>
        <taxon>Eukaryota</taxon>
        <taxon>Viridiplantae</taxon>
        <taxon>Streptophyta</taxon>
        <taxon>Embryophyta</taxon>
        <taxon>Tracheophyta</taxon>
        <taxon>Spermatophyta</taxon>
        <taxon>Magnoliopsida</taxon>
        <taxon>eudicotyledons</taxon>
        <taxon>Gunneridae</taxon>
        <taxon>Pentapetalae</taxon>
        <taxon>rosids</taxon>
        <taxon>fabids</taxon>
        <taxon>Fabales</taxon>
        <taxon>Fabaceae</taxon>
        <taxon>Papilionoideae</taxon>
        <taxon>50 kb inversion clade</taxon>
        <taxon>NPAAA clade</taxon>
        <taxon>Hologalegina</taxon>
        <taxon>IRL clade</taxon>
        <taxon>Trifolieae</taxon>
        <taxon>Trifolium</taxon>
    </lineage>
</organism>
<dbReference type="EMBL" id="ASHM01122846">
    <property type="protein sequence ID" value="PNX57274.1"/>
    <property type="molecule type" value="Genomic_DNA"/>
</dbReference>